<protein>
    <submittedName>
        <fullName evidence="8">Cell wall-associated NlpC family hydrolase</fullName>
    </submittedName>
</protein>
<dbReference type="Proteomes" id="UP000551501">
    <property type="component" value="Unassembled WGS sequence"/>
</dbReference>
<accession>A0A840EVE7</accession>
<keyword evidence="9" id="KW-1185">Reference proteome</keyword>
<dbReference type="InterPro" id="IPR006311">
    <property type="entry name" value="TAT_signal"/>
</dbReference>
<dbReference type="GO" id="GO:0008234">
    <property type="term" value="F:cysteine-type peptidase activity"/>
    <property type="evidence" value="ECO:0007669"/>
    <property type="project" value="UniProtKB-KW"/>
</dbReference>
<feature type="chain" id="PRO_5039364988" evidence="6">
    <location>
        <begin position="31"/>
        <end position="351"/>
    </location>
</feature>
<dbReference type="PROSITE" id="PS51935">
    <property type="entry name" value="NLPC_P60"/>
    <property type="match status" value="1"/>
</dbReference>
<organism evidence="8 9">
    <name type="scientific">Gordonia humi</name>
    <dbReference type="NCBI Taxonomy" id="686429"/>
    <lineage>
        <taxon>Bacteria</taxon>
        <taxon>Bacillati</taxon>
        <taxon>Actinomycetota</taxon>
        <taxon>Actinomycetes</taxon>
        <taxon>Mycobacteriales</taxon>
        <taxon>Gordoniaceae</taxon>
        <taxon>Gordonia</taxon>
    </lineage>
</organism>
<evidence type="ECO:0000313" key="9">
    <source>
        <dbReference type="Proteomes" id="UP000551501"/>
    </source>
</evidence>
<keyword evidence="5" id="KW-0175">Coiled coil</keyword>
<dbReference type="InterPro" id="IPR000064">
    <property type="entry name" value="NLP_P60_dom"/>
</dbReference>
<evidence type="ECO:0000259" key="7">
    <source>
        <dbReference type="PROSITE" id="PS51935"/>
    </source>
</evidence>
<dbReference type="InterPro" id="IPR051794">
    <property type="entry name" value="PG_Endopeptidase_C40"/>
</dbReference>
<dbReference type="GO" id="GO:0006508">
    <property type="term" value="P:proteolysis"/>
    <property type="evidence" value="ECO:0007669"/>
    <property type="project" value="UniProtKB-KW"/>
</dbReference>
<gene>
    <name evidence="8" type="ORF">BKA16_003477</name>
</gene>
<dbReference type="Gene3D" id="3.90.1720.10">
    <property type="entry name" value="endopeptidase domain like (from Nostoc punctiforme)"/>
    <property type="match status" value="1"/>
</dbReference>
<evidence type="ECO:0000256" key="4">
    <source>
        <dbReference type="ARBA" id="ARBA00022807"/>
    </source>
</evidence>
<dbReference type="EMBL" id="JACIFP010000001">
    <property type="protein sequence ID" value="MBB4136925.1"/>
    <property type="molecule type" value="Genomic_DNA"/>
</dbReference>
<keyword evidence="6" id="KW-0732">Signal</keyword>
<dbReference type="AlphaFoldDB" id="A0A840EVE7"/>
<dbReference type="Pfam" id="PF00877">
    <property type="entry name" value="NLPC_P60"/>
    <property type="match status" value="1"/>
</dbReference>
<keyword evidence="2" id="KW-0645">Protease</keyword>
<sequence>MVNQLQRGRRRAWMRVAAVGAVMASTVALAPAVPDAGAEPTRNAGQILSHYRDLSREAEKTAEAMNKAQHDYDEQRRNVRVERRASAEAGRRLAAMTAQMDAAQEKVDALARASYRGARINRLYAMLVSDSPQSLLDNMSGLEVMSRQSAADLRSITATARKTKDAKKTADEAAEKARVAVADAERRRGSLQAKQADLQLEAVQIRAVYQSLTGKQLAALRGPKYAFDASSLPKGTAPELVAVQAAISRIGDPYVWGATGPHQFDCSGLMVWAYKQAKKTLPRTSEAQLGGGTPVDRKDLKPGDLIIYYGDASHVGMYVGDGFVVHASTFGIPVAVVPIDKAGPYNAARRY</sequence>
<evidence type="ECO:0000256" key="2">
    <source>
        <dbReference type="ARBA" id="ARBA00022670"/>
    </source>
</evidence>
<feature type="coiled-coil region" evidence="5">
    <location>
        <begin position="51"/>
        <end position="113"/>
    </location>
</feature>
<feature type="signal peptide" evidence="6">
    <location>
        <begin position="1"/>
        <end position="30"/>
    </location>
</feature>
<feature type="domain" description="NlpC/P60" evidence="7">
    <location>
        <begin position="236"/>
        <end position="351"/>
    </location>
</feature>
<evidence type="ECO:0000256" key="3">
    <source>
        <dbReference type="ARBA" id="ARBA00022801"/>
    </source>
</evidence>
<evidence type="ECO:0000256" key="1">
    <source>
        <dbReference type="ARBA" id="ARBA00007074"/>
    </source>
</evidence>
<evidence type="ECO:0000256" key="5">
    <source>
        <dbReference type="SAM" id="Coils"/>
    </source>
</evidence>
<keyword evidence="3 8" id="KW-0378">Hydrolase</keyword>
<keyword evidence="4" id="KW-0788">Thiol protease</keyword>
<reference evidence="8 9" key="1">
    <citation type="submission" date="2020-08" db="EMBL/GenBank/DDBJ databases">
        <title>Sequencing the genomes of 1000 actinobacteria strains.</title>
        <authorList>
            <person name="Klenk H.-P."/>
        </authorList>
    </citation>
    <scope>NUCLEOTIDE SEQUENCE [LARGE SCALE GENOMIC DNA]</scope>
    <source>
        <strain evidence="8 9">DSM 45298</strain>
    </source>
</reference>
<comment type="similarity">
    <text evidence="1">Belongs to the peptidase C40 family.</text>
</comment>
<dbReference type="InterPro" id="IPR038765">
    <property type="entry name" value="Papain-like_cys_pep_sf"/>
</dbReference>
<dbReference type="SUPFAM" id="SSF54001">
    <property type="entry name" value="Cysteine proteinases"/>
    <property type="match status" value="1"/>
</dbReference>
<feature type="coiled-coil region" evidence="5">
    <location>
        <begin position="167"/>
        <end position="201"/>
    </location>
</feature>
<comment type="caution">
    <text evidence="8">The sequence shown here is derived from an EMBL/GenBank/DDBJ whole genome shotgun (WGS) entry which is preliminary data.</text>
</comment>
<dbReference type="PROSITE" id="PS51318">
    <property type="entry name" value="TAT"/>
    <property type="match status" value="1"/>
</dbReference>
<name>A0A840EVE7_9ACTN</name>
<proteinExistence type="inferred from homology"/>
<dbReference type="PANTHER" id="PTHR47359:SF3">
    <property type="entry name" value="NLP_P60 DOMAIN-CONTAINING PROTEIN-RELATED"/>
    <property type="match status" value="1"/>
</dbReference>
<dbReference type="PANTHER" id="PTHR47359">
    <property type="entry name" value="PEPTIDOGLYCAN DL-ENDOPEPTIDASE CWLO"/>
    <property type="match status" value="1"/>
</dbReference>
<evidence type="ECO:0000256" key="6">
    <source>
        <dbReference type="SAM" id="SignalP"/>
    </source>
</evidence>
<evidence type="ECO:0000313" key="8">
    <source>
        <dbReference type="EMBL" id="MBB4136925.1"/>
    </source>
</evidence>